<feature type="compositionally biased region" description="Acidic residues" evidence="1">
    <location>
        <begin position="73"/>
        <end position="85"/>
    </location>
</feature>
<dbReference type="AlphaFoldDB" id="C6WC69"/>
<evidence type="ECO:0000313" key="4">
    <source>
        <dbReference type="Proteomes" id="UP000002213"/>
    </source>
</evidence>
<gene>
    <name evidence="3" type="ordered locus">Amir_5641</name>
</gene>
<keyword evidence="4" id="KW-1185">Reference proteome</keyword>
<evidence type="ECO:0000256" key="1">
    <source>
        <dbReference type="SAM" id="MobiDB-lite"/>
    </source>
</evidence>
<organism evidence="3 4">
    <name type="scientific">Actinosynnema mirum (strain ATCC 29888 / DSM 43827 / JCM 3225 / NBRC 14064 / NCIMB 13271 / NRRL B-12336 / IMRU 3971 / 101)</name>
    <dbReference type="NCBI Taxonomy" id="446462"/>
    <lineage>
        <taxon>Bacteria</taxon>
        <taxon>Bacillati</taxon>
        <taxon>Actinomycetota</taxon>
        <taxon>Actinomycetes</taxon>
        <taxon>Pseudonocardiales</taxon>
        <taxon>Pseudonocardiaceae</taxon>
        <taxon>Actinosynnema</taxon>
    </lineage>
</organism>
<dbReference type="STRING" id="446462.Amir_5641"/>
<dbReference type="eggNOG" id="ENOG50326JA">
    <property type="taxonomic scope" value="Bacteria"/>
</dbReference>
<dbReference type="RefSeq" id="WP_015804342.1">
    <property type="nucleotide sequence ID" value="NC_013093.1"/>
</dbReference>
<evidence type="ECO:0000313" key="3">
    <source>
        <dbReference type="EMBL" id="ACU39457.1"/>
    </source>
</evidence>
<dbReference type="HOGENOM" id="CLU_2505355_0_0_11"/>
<keyword evidence="2" id="KW-0812">Transmembrane</keyword>
<dbReference type="KEGG" id="ami:Amir_5641"/>
<feature type="transmembrane region" description="Helical" evidence="2">
    <location>
        <begin position="35"/>
        <end position="53"/>
    </location>
</feature>
<feature type="region of interest" description="Disordered" evidence="1">
    <location>
        <begin position="65"/>
        <end position="85"/>
    </location>
</feature>
<dbReference type="EMBL" id="CP001630">
    <property type="protein sequence ID" value="ACU39457.1"/>
    <property type="molecule type" value="Genomic_DNA"/>
</dbReference>
<evidence type="ECO:0000256" key="2">
    <source>
        <dbReference type="SAM" id="Phobius"/>
    </source>
</evidence>
<protein>
    <submittedName>
        <fullName evidence="3">Uncharacterized protein</fullName>
    </submittedName>
</protein>
<keyword evidence="2" id="KW-0472">Membrane</keyword>
<feature type="transmembrane region" description="Helical" evidence="2">
    <location>
        <begin position="7"/>
        <end position="29"/>
    </location>
</feature>
<dbReference type="Proteomes" id="UP000002213">
    <property type="component" value="Chromosome"/>
</dbReference>
<proteinExistence type="predicted"/>
<name>C6WC69_ACTMD</name>
<accession>C6WC69</accession>
<reference evidence="3 4" key="1">
    <citation type="journal article" date="2009" name="Stand. Genomic Sci.">
        <title>Complete genome sequence of Actinosynnema mirum type strain (101).</title>
        <authorList>
            <person name="Land M."/>
            <person name="Lapidus A."/>
            <person name="Mayilraj S."/>
            <person name="Chen F."/>
            <person name="Copeland A."/>
            <person name="Del Rio T.G."/>
            <person name="Nolan M."/>
            <person name="Lucas S."/>
            <person name="Tice H."/>
            <person name="Cheng J.F."/>
            <person name="Chertkov O."/>
            <person name="Bruce D."/>
            <person name="Goodwin L."/>
            <person name="Pitluck S."/>
            <person name="Rohde M."/>
            <person name="Goker M."/>
            <person name="Pati A."/>
            <person name="Ivanova N."/>
            <person name="Mavromatis K."/>
            <person name="Chen A."/>
            <person name="Palaniappan K."/>
            <person name="Hauser L."/>
            <person name="Chang Y.J."/>
            <person name="Jeffries C.C."/>
            <person name="Brettin T."/>
            <person name="Detter J.C."/>
            <person name="Han C."/>
            <person name="Chain P."/>
            <person name="Tindall B.J."/>
            <person name="Bristow J."/>
            <person name="Eisen J.A."/>
            <person name="Markowitz V."/>
            <person name="Hugenholtz P."/>
            <person name="Kyrpides N.C."/>
            <person name="Klenk H.P."/>
        </authorList>
    </citation>
    <scope>NUCLEOTIDE SEQUENCE [LARGE SCALE GENOMIC DNA]</scope>
    <source>
        <strain evidence="4">ATCC 29888 / DSM 43827 / JCM 3225 / NBRC 14064 / NCIMB 13271 / NRRL B-12336 / IMRU 3971 / 101</strain>
    </source>
</reference>
<keyword evidence="2" id="KW-1133">Transmembrane helix</keyword>
<sequence>MRLPRALWIALTVLITLAWTVNVAVGFVWPDRIQPGVNLVFGAVVGSLYLPAVKPTARRVRQRMGRAIAGEQNQDDEPATGNEDA</sequence>